<dbReference type="PROSITE" id="PS50123">
    <property type="entry name" value="CHER"/>
    <property type="match status" value="1"/>
</dbReference>
<feature type="domain" description="CheR-type methyltransferase" evidence="6">
    <location>
        <begin position="1"/>
        <end position="277"/>
    </location>
</feature>
<keyword evidence="4 7" id="KW-0808">Transferase</keyword>
<dbReference type="PANTHER" id="PTHR24422:SF10">
    <property type="entry name" value="CHEMOTAXIS PROTEIN METHYLTRANSFERASE 2"/>
    <property type="match status" value="1"/>
</dbReference>
<dbReference type="GO" id="GO:0032259">
    <property type="term" value="P:methylation"/>
    <property type="evidence" value="ECO:0007669"/>
    <property type="project" value="UniProtKB-KW"/>
</dbReference>
<evidence type="ECO:0000256" key="3">
    <source>
        <dbReference type="ARBA" id="ARBA00022603"/>
    </source>
</evidence>
<evidence type="ECO:0000256" key="4">
    <source>
        <dbReference type="ARBA" id="ARBA00022679"/>
    </source>
</evidence>
<organism evidence="7 8">
    <name type="scientific">Persephonella hydrogeniphila</name>
    <dbReference type="NCBI Taxonomy" id="198703"/>
    <lineage>
        <taxon>Bacteria</taxon>
        <taxon>Pseudomonadati</taxon>
        <taxon>Aquificota</taxon>
        <taxon>Aquificia</taxon>
        <taxon>Aquificales</taxon>
        <taxon>Hydrogenothermaceae</taxon>
        <taxon>Persephonella</taxon>
    </lineage>
</organism>
<dbReference type="EC" id="2.1.1.80" evidence="2"/>
<dbReference type="Proteomes" id="UP000219036">
    <property type="component" value="Unassembled WGS sequence"/>
</dbReference>
<dbReference type="InterPro" id="IPR050903">
    <property type="entry name" value="Bact_Chemotaxis_MeTrfase"/>
</dbReference>
<dbReference type="Pfam" id="PF01739">
    <property type="entry name" value="CheR"/>
    <property type="match status" value="1"/>
</dbReference>
<dbReference type="GO" id="GO:0008983">
    <property type="term" value="F:protein-glutamate O-methyltransferase activity"/>
    <property type="evidence" value="ECO:0007669"/>
    <property type="project" value="UniProtKB-EC"/>
</dbReference>
<dbReference type="InterPro" id="IPR022642">
    <property type="entry name" value="CheR_C"/>
</dbReference>
<dbReference type="Gene3D" id="3.40.50.150">
    <property type="entry name" value="Vaccinia Virus protein VP39"/>
    <property type="match status" value="1"/>
</dbReference>
<comment type="catalytic activity">
    <reaction evidence="1">
        <text>L-glutamyl-[protein] + S-adenosyl-L-methionine = [protein]-L-glutamate 5-O-methyl ester + S-adenosyl-L-homocysteine</text>
        <dbReference type="Rhea" id="RHEA:24452"/>
        <dbReference type="Rhea" id="RHEA-COMP:10208"/>
        <dbReference type="Rhea" id="RHEA-COMP:10311"/>
        <dbReference type="ChEBI" id="CHEBI:29973"/>
        <dbReference type="ChEBI" id="CHEBI:57856"/>
        <dbReference type="ChEBI" id="CHEBI:59789"/>
        <dbReference type="ChEBI" id="CHEBI:82795"/>
        <dbReference type="EC" id="2.1.1.80"/>
    </reaction>
</comment>
<name>A0A285NR82_9AQUI</name>
<keyword evidence="3 7" id="KW-0489">Methyltransferase</keyword>
<dbReference type="SMART" id="SM00138">
    <property type="entry name" value="MeTrc"/>
    <property type="match status" value="1"/>
</dbReference>
<accession>A0A285NR82</accession>
<keyword evidence="8" id="KW-1185">Reference proteome</keyword>
<evidence type="ECO:0000256" key="1">
    <source>
        <dbReference type="ARBA" id="ARBA00001541"/>
    </source>
</evidence>
<dbReference type="AlphaFoldDB" id="A0A285NR82"/>
<proteinExistence type="predicted"/>
<dbReference type="CDD" id="cd02440">
    <property type="entry name" value="AdoMet_MTases"/>
    <property type="match status" value="1"/>
</dbReference>
<dbReference type="InterPro" id="IPR036804">
    <property type="entry name" value="CheR_N_sf"/>
</dbReference>
<dbReference type="PRINTS" id="PR00996">
    <property type="entry name" value="CHERMTFRASE"/>
</dbReference>
<gene>
    <name evidence="7" type="ORF">SAMN06265182_1747</name>
</gene>
<dbReference type="Gene3D" id="1.10.155.10">
    <property type="entry name" value="Chemotaxis receptor methyltransferase CheR, N-terminal domain"/>
    <property type="match status" value="1"/>
</dbReference>
<dbReference type="InterPro" id="IPR000780">
    <property type="entry name" value="CheR_MeTrfase"/>
</dbReference>
<keyword evidence="5" id="KW-0949">S-adenosyl-L-methionine</keyword>
<dbReference type="PANTHER" id="PTHR24422">
    <property type="entry name" value="CHEMOTAXIS PROTEIN METHYLTRANSFERASE"/>
    <property type="match status" value="1"/>
</dbReference>
<dbReference type="SUPFAM" id="SSF47757">
    <property type="entry name" value="Chemotaxis receptor methyltransferase CheR, N-terminal domain"/>
    <property type="match status" value="1"/>
</dbReference>
<sequence>MEDVSSGKLKKLRDFINMKFGIYIDDDKLLSMYKKKFSKLMEQFDYKDFSSFHRDIVFNKNSELVKELISTVTVNETYFFREKHQFDTLINYVLPELDRIRPSSESINILSAPCSTGEEVYSIAIYLLEEGNLIKKRNFLLLGIDIDSEAIRKAREGLYPERSLIKLPENIIKKYFRKEGNLYRISDFLRRSVNFRVVNVLDKYAMKRLGKFDVIFSRNLLIYFDERNRREALSIYYSILKDGGYLFLGHAERVPDDFTLFEKIKLGESYIYRKAEVKDG</sequence>
<evidence type="ECO:0000256" key="5">
    <source>
        <dbReference type="ARBA" id="ARBA00022691"/>
    </source>
</evidence>
<evidence type="ECO:0000259" key="6">
    <source>
        <dbReference type="PROSITE" id="PS50123"/>
    </source>
</evidence>
<dbReference type="EMBL" id="OBEI01000009">
    <property type="protein sequence ID" value="SNZ10131.1"/>
    <property type="molecule type" value="Genomic_DNA"/>
</dbReference>
<protein>
    <recommendedName>
        <fullName evidence="2">protein-glutamate O-methyltransferase</fullName>
        <ecNumber evidence="2">2.1.1.80</ecNumber>
    </recommendedName>
</protein>
<dbReference type="SUPFAM" id="SSF53335">
    <property type="entry name" value="S-adenosyl-L-methionine-dependent methyltransferases"/>
    <property type="match status" value="1"/>
</dbReference>
<evidence type="ECO:0000256" key="2">
    <source>
        <dbReference type="ARBA" id="ARBA00012534"/>
    </source>
</evidence>
<evidence type="ECO:0000313" key="8">
    <source>
        <dbReference type="Proteomes" id="UP000219036"/>
    </source>
</evidence>
<dbReference type="InterPro" id="IPR029063">
    <property type="entry name" value="SAM-dependent_MTases_sf"/>
</dbReference>
<evidence type="ECO:0000313" key="7">
    <source>
        <dbReference type="EMBL" id="SNZ10131.1"/>
    </source>
</evidence>
<dbReference type="RefSeq" id="WP_245844903.1">
    <property type="nucleotide sequence ID" value="NZ_OBEI01000009.1"/>
</dbReference>
<reference evidence="8" key="1">
    <citation type="submission" date="2017-09" db="EMBL/GenBank/DDBJ databases">
        <authorList>
            <person name="Varghese N."/>
            <person name="Submissions S."/>
        </authorList>
    </citation>
    <scope>NUCLEOTIDE SEQUENCE [LARGE SCALE GENOMIC DNA]</scope>
    <source>
        <strain evidence="8">DSM 15103</strain>
    </source>
</reference>